<evidence type="ECO:0000313" key="2">
    <source>
        <dbReference type="Proteomes" id="UP000821845"/>
    </source>
</evidence>
<dbReference type="Proteomes" id="UP000821845">
    <property type="component" value="Chromosome 1"/>
</dbReference>
<sequence length="546" mass="59352">MEGYKCVAEDAIDSRSSVLTSLGQYLWNNPELAFAEQKAHDYLSDFVEKEGFQVVRNYMLPTAFRAEFGDGNVTAAVLCEYDALPGLGHACGHNLIAQSSVAAAVAVKEVLCQGSLGGKVVLLGTPAEERGGGKVHLLRGGAFEGIHFALMAHPSTRNVAACRTTAVSKYLVTYKGLPAHSAGAPWQGRNALDAAVAAYVNVALLRQQVRPECRLSGIFRKGGDQPNIIPAEAALEFDLRAPEASQLDELQRRVRACFYAGGQSAGCELSLEEPMPMYKNLVPNVVMATVYRTYAEKQGLNFPDGDVSPASSASTDVGNVSHIVPTIQPYYALEAATSGGNHTEGFRKASNDQRSYDVSLRVAKALALTAVNIMSDSQLLIDVGWLWDKDHAVLRRLTRRIAVATQLSLQSAEEYQVVNYGLAGHYTAHTDAMTFDKIADHIDRKDGNRLATVLMYLSDVDAGGATTFVNLQVSIKPRAGAALFWYNVKPYNGSGSPKYFSFWHQKKTSDPMTEHVGCPVLSGSKWIATKWIHERNNIDVRYNSPG</sequence>
<comment type="caution">
    <text evidence="1">The sequence shown here is derived from an EMBL/GenBank/DDBJ whole genome shotgun (WGS) entry which is preliminary data.</text>
</comment>
<reference evidence="1" key="1">
    <citation type="submission" date="2020-05" db="EMBL/GenBank/DDBJ databases">
        <title>Large-scale comparative analyses of tick genomes elucidate their genetic diversity and vector capacities.</title>
        <authorList>
            <person name="Jia N."/>
            <person name="Wang J."/>
            <person name="Shi W."/>
            <person name="Du L."/>
            <person name="Sun Y."/>
            <person name="Zhan W."/>
            <person name="Jiang J."/>
            <person name="Wang Q."/>
            <person name="Zhang B."/>
            <person name="Ji P."/>
            <person name="Sakyi L.B."/>
            <person name="Cui X."/>
            <person name="Yuan T."/>
            <person name="Jiang B."/>
            <person name="Yang W."/>
            <person name="Lam T.T.-Y."/>
            <person name="Chang Q."/>
            <person name="Ding S."/>
            <person name="Wang X."/>
            <person name="Zhu J."/>
            <person name="Ruan X."/>
            <person name="Zhao L."/>
            <person name="Wei J."/>
            <person name="Que T."/>
            <person name="Du C."/>
            <person name="Cheng J."/>
            <person name="Dai P."/>
            <person name="Han X."/>
            <person name="Huang E."/>
            <person name="Gao Y."/>
            <person name="Liu J."/>
            <person name="Shao H."/>
            <person name="Ye R."/>
            <person name="Li L."/>
            <person name="Wei W."/>
            <person name="Wang X."/>
            <person name="Wang C."/>
            <person name="Yang T."/>
            <person name="Huo Q."/>
            <person name="Li W."/>
            <person name="Guo W."/>
            <person name="Chen H."/>
            <person name="Zhou L."/>
            <person name="Ni X."/>
            <person name="Tian J."/>
            <person name="Zhou Y."/>
            <person name="Sheng Y."/>
            <person name="Liu T."/>
            <person name="Pan Y."/>
            <person name="Xia L."/>
            <person name="Li J."/>
            <person name="Zhao F."/>
            <person name="Cao W."/>
        </authorList>
    </citation>
    <scope>NUCLEOTIDE SEQUENCE</scope>
    <source>
        <strain evidence="1">Hyas-2018</strain>
    </source>
</reference>
<organism evidence="1 2">
    <name type="scientific">Hyalomma asiaticum</name>
    <name type="common">Tick</name>
    <dbReference type="NCBI Taxonomy" id="266040"/>
    <lineage>
        <taxon>Eukaryota</taxon>
        <taxon>Metazoa</taxon>
        <taxon>Ecdysozoa</taxon>
        <taxon>Arthropoda</taxon>
        <taxon>Chelicerata</taxon>
        <taxon>Arachnida</taxon>
        <taxon>Acari</taxon>
        <taxon>Parasitiformes</taxon>
        <taxon>Ixodida</taxon>
        <taxon>Ixodoidea</taxon>
        <taxon>Ixodidae</taxon>
        <taxon>Hyalomminae</taxon>
        <taxon>Hyalomma</taxon>
    </lineage>
</organism>
<dbReference type="EMBL" id="CM023481">
    <property type="protein sequence ID" value="KAH6944634.1"/>
    <property type="molecule type" value="Genomic_DNA"/>
</dbReference>
<protein>
    <submittedName>
        <fullName evidence="1">Uncharacterized protein</fullName>
    </submittedName>
</protein>
<name>A0ACB7TIG7_HYAAI</name>
<gene>
    <name evidence="1" type="ORF">HPB50_004411</name>
</gene>
<accession>A0ACB7TIG7</accession>
<keyword evidence="2" id="KW-1185">Reference proteome</keyword>
<proteinExistence type="predicted"/>
<evidence type="ECO:0000313" key="1">
    <source>
        <dbReference type="EMBL" id="KAH6944634.1"/>
    </source>
</evidence>